<proteinExistence type="predicted"/>
<evidence type="ECO:0000256" key="1">
    <source>
        <dbReference type="SAM" id="MobiDB-lite"/>
    </source>
</evidence>
<sequence length="95" mass="11338">MVQGVSVGPINKGDEYWEASWIKFSDAISEDRVGREHQRELEAWYQKPQEKAPSSEDQDNAKEFLQYQRYLIQTRVVMKWFRHNDIPHLNQTVTK</sequence>
<organism evidence="2 3">
    <name type="scientific">Colletotrichum tanaceti</name>
    <dbReference type="NCBI Taxonomy" id="1306861"/>
    <lineage>
        <taxon>Eukaryota</taxon>
        <taxon>Fungi</taxon>
        <taxon>Dikarya</taxon>
        <taxon>Ascomycota</taxon>
        <taxon>Pezizomycotina</taxon>
        <taxon>Sordariomycetes</taxon>
        <taxon>Hypocreomycetidae</taxon>
        <taxon>Glomerellales</taxon>
        <taxon>Glomerellaceae</taxon>
        <taxon>Colletotrichum</taxon>
        <taxon>Colletotrichum destructivum species complex</taxon>
    </lineage>
</organism>
<keyword evidence="3" id="KW-1185">Reference proteome</keyword>
<evidence type="ECO:0000313" key="3">
    <source>
        <dbReference type="Proteomes" id="UP000310108"/>
    </source>
</evidence>
<gene>
    <name evidence="2" type="ORF">CTA1_7001</name>
</gene>
<reference evidence="2 3" key="1">
    <citation type="journal article" date="2019" name="PLoS ONE">
        <title>Comparative genome analysis indicates high evolutionary potential of pathogenicity genes in Colletotrichum tanaceti.</title>
        <authorList>
            <person name="Lelwala R.V."/>
            <person name="Korhonen P.K."/>
            <person name="Young N.D."/>
            <person name="Scott J.B."/>
            <person name="Ades P.A."/>
            <person name="Gasser R.B."/>
            <person name="Taylor P.W.J."/>
        </authorList>
    </citation>
    <scope>NUCLEOTIDE SEQUENCE [LARGE SCALE GENOMIC DNA]</scope>
    <source>
        <strain evidence="2">BRIP57314</strain>
    </source>
</reference>
<feature type="region of interest" description="Disordered" evidence="1">
    <location>
        <begin position="39"/>
        <end position="60"/>
    </location>
</feature>
<name>A0A4U6XGS6_9PEZI</name>
<dbReference type="AlphaFoldDB" id="A0A4U6XGS6"/>
<dbReference type="Proteomes" id="UP000310108">
    <property type="component" value="Unassembled WGS sequence"/>
</dbReference>
<dbReference type="EMBL" id="PJEX01000111">
    <property type="protein sequence ID" value="TKW55108.1"/>
    <property type="molecule type" value="Genomic_DNA"/>
</dbReference>
<comment type="caution">
    <text evidence="2">The sequence shown here is derived from an EMBL/GenBank/DDBJ whole genome shotgun (WGS) entry which is preliminary data.</text>
</comment>
<protein>
    <submittedName>
        <fullName evidence="2">Uncharacterized protein</fullName>
    </submittedName>
</protein>
<accession>A0A4U6XGS6</accession>
<dbReference type="STRING" id="1306861.A0A4U6XGS6"/>
<evidence type="ECO:0000313" key="2">
    <source>
        <dbReference type="EMBL" id="TKW55108.1"/>
    </source>
</evidence>